<protein>
    <submittedName>
        <fullName evidence="2">Uncharacterized protein</fullName>
    </submittedName>
</protein>
<evidence type="ECO:0000256" key="1">
    <source>
        <dbReference type="SAM" id="MobiDB-lite"/>
    </source>
</evidence>
<feature type="non-terminal residue" evidence="2">
    <location>
        <position position="93"/>
    </location>
</feature>
<feature type="region of interest" description="Disordered" evidence="1">
    <location>
        <begin position="44"/>
        <end position="93"/>
    </location>
</feature>
<proteinExistence type="predicted"/>
<dbReference type="EMBL" id="CAJNIZ010026896">
    <property type="protein sequence ID" value="CAE7495908.1"/>
    <property type="molecule type" value="Genomic_DNA"/>
</dbReference>
<feature type="non-terminal residue" evidence="2">
    <location>
        <position position="1"/>
    </location>
</feature>
<feature type="compositionally biased region" description="Polar residues" evidence="1">
    <location>
        <begin position="11"/>
        <end position="22"/>
    </location>
</feature>
<feature type="compositionally biased region" description="Low complexity" evidence="1">
    <location>
        <begin position="74"/>
        <end position="86"/>
    </location>
</feature>
<dbReference type="Proteomes" id="UP000649617">
    <property type="component" value="Unassembled WGS sequence"/>
</dbReference>
<accession>A0A812SUY9</accession>
<feature type="region of interest" description="Disordered" evidence="1">
    <location>
        <begin position="11"/>
        <end position="30"/>
    </location>
</feature>
<dbReference type="AlphaFoldDB" id="A0A812SUY9"/>
<gene>
    <name evidence="2" type="ORF">SPIL2461_LOCUS12797</name>
</gene>
<name>A0A812SUY9_SYMPI</name>
<reference evidence="2" key="1">
    <citation type="submission" date="2021-02" db="EMBL/GenBank/DDBJ databases">
        <authorList>
            <person name="Dougan E. K."/>
            <person name="Rhodes N."/>
            <person name="Thang M."/>
            <person name="Chan C."/>
        </authorList>
    </citation>
    <scope>NUCLEOTIDE SEQUENCE</scope>
</reference>
<sequence length="93" mass="9951">TTMILGMISHSSGRTPSWSLSQLGPRPRVADPSILQAPQYATPYSVWDTQPSPTPQQFPPAALPPLHPAPLSQPAPILRPLAPAAPSQQHSIF</sequence>
<keyword evidence="3" id="KW-1185">Reference proteome</keyword>
<organism evidence="2 3">
    <name type="scientific">Symbiodinium pilosum</name>
    <name type="common">Dinoflagellate</name>
    <dbReference type="NCBI Taxonomy" id="2952"/>
    <lineage>
        <taxon>Eukaryota</taxon>
        <taxon>Sar</taxon>
        <taxon>Alveolata</taxon>
        <taxon>Dinophyceae</taxon>
        <taxon>Suessiales</taxon>
        <taxon>Symbiodiniaceae</taxon>
        <taxon>Symbiodinium</taxon>
    </lineage>
</organism>
<evidence type="ECO:0000313" key="3">
    <source>
        <dbReference type="Proteomes" id="UP000649617"/>
    </source>
</evidence>
<evidence type="ECO:0000313" key="2">
    <source>
        <dbReference type="EMBL" id="CAE7495908.1"/>
    </source>
</evidence>
<feature type="compositionally biased region" description="Pro residues" evidence="1">
    <location>
        <begin position="52"/>
        <end position="73"/>
    </location>
</feature>
<comment type="caution">
    <text evidence="2">The sequence shown here is derived from an EMBL/GenBank/DDBJ whole genome shotgun (WGS) entry which is preliminary data.</text>
</comment>